<evidence type="ECO:0000256" key="2">
    <source>
        <dbReference type="ARBA" id="ARBA00022679"/>
    </source>
</evidence>
<dbReference type="RefSeq" id="WP_147059655.1">
    <property type="nucleotide sequence ID" value="NZ_BJYL01000041.1"/>
</dbReference>
<name>A0A511ZB55_9BACL</name>
<feature type="binding site" evidence="8">
    <location>
        <begin position="137"/>
        <end position="141"/>
    </location>
    <ligand>
        <name>substrate</name>
    </ligand>
</feature>
<evidence type="ECO:0000259" key="9">
    <source>
        <dbReference type="Pfam" id="PF00814"/>
    </source>
</evidence>
<dbReference type="InterPro" id="IPR022450">
    <property type="entry name" value="TsaD"/>
</dbReference>
<dbReference type="GO" id="GO:0005506">
    <property type="term" value="F:iron ion binding"/>
    <property type="evidence" value="ECO:0007669"/>
    <property type="project" value="UniProtKB-UniRule"/>
</dbReference>
<comment type="cofactor">
    <cofactor evidence="8">
        <name>Fe(2+)</name>
        <dbReference type="ChEBI" id="CHEBI:29033"/>
    </cofactor>
    <text evidence="8">Binds 1 Fe(2+) ion per subunit.</text>
</comment>
<dbReference type="Gene3D" id="3.30.420.40">
    <property type="match status" value="2"/>
</dbReference>
<feature type="binding site" evidence="8">
    <location>
        <position position="119"/>
    </location>
    <ligand>
        <name>Fe cation</name>
        <dbReference type="ChEBI" id="CHEBI:24875"/>
    </ligand>
</feature>
<dbReference type="GO" id="GO:0005737">
    <property type="term" value="C:cytoplasm"/>
    <property type="evidence" value="ECO:0007669"/>
    <property type="project" value="UniProtKB-SubCell"/>
</dbReference>
<dbReference type="InterPro" id="IPR017861">
    <property type="entry name" value="KAE1/TsaD"/>
</dbReference>
<comment type="similarity">
    <text evidence="8">Belongs to the KAE1 / TsaD family.</text>
</comment>
<gene>
    <name evidence="8 10" type="primary">tsaD</name>
    <name evidence="10" type="ORF">SLU01_29450</name>
</gene>
<comment type="catalytic activity">
    <reaction evidence="7 8">
        <text>L-threonylcarbamoyladenylate + adenosine(37) in tRNA = N(6)-L-threonylcarbamoyladenosine(37) in tRNA + AMP + H(+)</text>
        <dbReference type="Rhea" id="RHEA:37059"/>
        <dbReference type="Rhea" id="RHEA-COMP:10162"/>
        <dbReference type="Rhea" id="RHEA-COMP:10163"/>
        <dbReference type="ChEBI" id="CHEBI:15378"/>
        <dbReference type="ChEBI" id="CHEBI:73682"/>
        <dbReference type="ChEBI" id="CHEBI:74411"/>
        <dbReference type="ChEBI" id="CHEBI:74418"/>
        <dbReference type="ChEBI" id="CHEBI:456215"/>
        <dbReference type="EC" id="2.3.1.234"/>
    </reaction>
</comment>
<feature type="binding site" evidence="8">
    <location>
        <position position="187"/>
    </location>
    <ligand>
        <name>substrate</name>
    </ligand>
</feature>
<comment type="subcellular location">
    <subcellularLocation>
        <location evidence="8">Cytoplasm</location>
    </subcellularLocation>
</comment>
<keyword evidence="4 8" id="KW-0479">Metal-binding</keyword>
<dbReference type="AlphaFoldDB" id="A0A511ZB55"/>
<keyword evidence="2 8" id="KW-0808">Transferase</keyword>
<accession>A0A511ZB55</accession>
<dbReference type="PRINTS" id="PR00789">
    <property type="entry name" value="OSIALOPTASE"/>
</dbReference>
<sequence>MDKDIYILGIETSCDETAASVIKNGHEIISNVVASQIQSQQRFGGVVPEIASRHHVEQITLVIEEALAAAKLEPEDLDAVAVTEGPGLVGALLIGINAAKAFAFANGLPIIGVHHIAGHIYANQLMQPMEFPLLALIVSGGHTELVMMEKHGSFKLIGETRDDAAGEAYDKVARVLGLPYPGGPAIDKLALESDEAIEFPRAWLEADSYDFSFSGLKSAVINYKHNLEQKDGSIVPAHVAAGFQQSVIEVLTAKTLRAAKEFNVKQVIAAGGVAANKGLRASLDVVFEKEGIPFYVPPISLCTDNAAMIGAAGTAMFIDGKRGNMEMNGRPGMQLVSWIE</sequence>
<dbReference type="GO" id="GO:0002949">
    <property type="term" value="P:tRNA threonylcarbamoyladenosine modification"/>
    <property type="evidence" value="ECO:0007669"/>
    <property type="project" value="UniProtKB-UniRule"/>
</dbReference>
<evidence type="ECO:0000256" key="8">
    <source>
        <dbReference type="HAMAP-Rule" id="MF_01445"/>
    </source>
</evidence>
<evidence type="ECO:0000256" key="4">
    <source>
        <dbReference type="ARBA" id="ARBA00022723"/>
    </source>
</evidence>
<evidence type="ECO:0000256" key="7">
    <source>
        <dbReference type="ARBA" id="ARBA00048117"/>
    </source>
</evidence>
<dbReference type="EC" id="2.3.1.234" evidence="8"/>
<evidence type="ECO:0000256" key="3">
    <source>
        <dbReference type="ARBA" id="ARBA00022694"/>
    </source>
</evidence>
<keyword evidence="5 8" id="KW-0408">Iron</keyword>
<dbReference type="PANTHER" id="PTHR11735">
    <property type="entry name" value="TRNA N6-ADENOSINE THREONYLCARBAMOYLTRANSFERASE"/>
    <property type="match status" value="1"/>
</dbReference>
<dbReference type="InterPro" id="IPR000905">
    <property type="entry name" value="Gcp-like_dom"/>
</dbReference>
<evidence type="ECO:0000313" key="10">
    <source>
        <dbReference type="EMBL" id="GEN84633.1"/>
    </source>
</evidence>
<proteinExistence type="inferred from homology"/>
<evidence type="ECO:0000256" key="5">
    <source>
        <dbReference type="ARBA" id="ARBA00023004"/>
    </source>
</evidence>
<keyword evidence="11" id="KW-1185">Reference proteome</keyword>
<dbReference type="FunFam" id="3.30.420.40:FF:000040">
    <property type="entry name" value="tRNA N6-adenosine threonylcarbamoyltransferase"/>
    <property type="match status" value="1"/>
</dbReference>
<dbReference type="SUPFAM" id="SSF53067">
    <property type="entry name" value="Actin-like ATPase domain"/>
    <property type="match status" value="2"/>
</dbReference>
<dbReference type="CDD" id="cd24133">
    <property type="entry name" value="ASKHA_NBD_TsaD_bac"/>
    <property type="match status" value="1"/>
</dbReference>
<feature type="domain" description="Gcp-like" evidence="9">
    <location>
        <begin position="27"/>
        <end position="310"/>
    </location>
</feature>
<dbReference type="EMBL" id="BJYL01000041">
    <property type="protein sequence ID" value="GEN84633.1"/>
    <property type="molecule type" value="Genomic_DNA"/>
</dbReference>
<keyword evidence="6 8" id="KW-0012">Acyltransferase</keyword>
<dbReference type="Pfam" id="PF00814">
    <property type="entry name" value="TsaD"/>
    <property type="match status" value="1"/>
</dbReference>
<feature type="binding site" evidence="8">
    <location>
        <position position="183"/>
    </location>
    <ligand>
        <name>substrate</name>
    </ligand>
</feature>
<feature type="binding site" evidence="8">
    <location>
        <position position="115"/>
    </location>
    <ligand>
        <name>Fe cation</name>
        <dbReference type="ChEBI" id="CHEBI:24875"/>
    </ligand>
</feature>
<feature type="binding site" evidence="8">
    <location>
        <position position="304"/>
    </location>
    <ligand>
        <name>Fe cation</name>
        <dbReference type="ChEBI" id="CHEBI:24875"/>
    </ligand>
</feature>
<evidence type="ECO:0000256" key="1">
    <source>
        <dbReference type="ARBA" id="ARBA00022490"/>
    </source>
</evidence>
<feature type="binding site" evidence="8">
    <location>
        <position position="170"/>
    </location>
    <ligand>
        <name>substrate</name>
    </ligand>
</feature>
<dbReference type="FunFam" id="3.30.420.40:FF:000012">
    <property type="entry name" value="tRNA N6-adenosine threonylcarbamoyltransferase"/>
    <property type="match status" value="1"/>
</dbReference>
<evidence type="ECO:0000256" key="6">
    <source>
        <dbReference type="ARBA" id="ARBA00023315"/>
    </source>
</evidence>
<organism evidence="10 11">
    <name type="scientific">Sporosarcina luteola</name>
    <dbReference type="NCBI Taxonomy" id="582850"/>
    <lineage>
        <taxon>Bacteria</taxon>
        <taxon>Bacillati</taxon>
        <taxon>Bacillota</taxon>
        <taxon>Bacilli</taxon>
        <taxon>Bacillales</taxon>
        <taxon>Caryophanaceae</taxon>
        <taxon>Sporosarcina</taxon>
    </lineage>
</organism>
<evidence type="ECO:0000313" key="11">
    <source>
        <dbReference type="Proteomes" id="UP000321901"/>
    </source>
</evidence>
<dbReference type="PANTHER" id="PTHR11735:SF6">
    <property type="entry name" value="TRNA N6-ADENOSINE THREONYLCARBAMOYLTRANSFERASE, MITOCHONDRIAL"/>
    <property type="match status" value="1"/>
</dbReference>
<dbReference type="NCBIfam" id="TIGR00329">
    <property type="entry name" value="gcp_kae1"/>
    <property type="match status" value="1"/>
</dbReference>
<reference evidence="10 11" key="1">
    <citation type="submission" date="2019-07" db="EMBL/GenBank/DDBJ databases">
        <title>Whole genome shotgun sequence of Sporosarcina luteola NBRC 105378.</title>
        <authorList>
            <person name="Hosoyama A."/>
            <person name="Uohara A."/>
            <person name="Ohji S."/>
            <person name="Ichikawa N."/>
        </authorList>
    </citation>
    <scope>NUCLEOTIDE SEQUENCE [LARGE SCALE GENOMIC DNA]</scope>
    <source>
        <strain evidence="10 11">NBRC 105378</strain>
    </source>
</reference>
<comment type="caution">
    <text evidence="10">The sequence shown here is derived from an EMBL/GenBank/DDBJ whole genome shotgun (WGS) entry which is preliminary data.</text>
</comment>
<keyword evidence="3 8" id="KW-0819">tRNA processing</keyword>
<comment type="function">
    <text evidence="8">Required for the formation of a threonylcarbamoyl group on adenosine at position 37 (t(6)A37) in tRNAs that read codons beginning with adenine. Is involved in the transfer of the threonylcarbamoyl moiety of threonylcarbamoyl-AMP (TC-AMP) to the N6 group of A37, together with TsaE and TsaB. TsaD likely plays a direct catalytic role in this reaction.</text>
</comment>
<dbReference type="InterPro" id="IPR043129">
    <property type="entry name" value="ATPase_NBD"/>
</dbReference>
<dbReference type="Proteomes" id="UP000321901">
    <property type="component" value="Unassembled WGS sequence"/>
</dbReference>
<dbReference type="OrthoDB" id="9806197at2"/>
<protein>
    <recommendedName>
        <fullName evidence="8">tRNA N6-adenosine threonylcarbamoyltransferase</fullName>
        <ecNumber evidence="8">2.3.1.234</ecNumber>
    </recommendedName>
    <alternativeName>
        <fullName evidence="8">N6-L-threonylcarbamoyladenine synthase</fullName>
        <shortName evidence="8">t(6)A synthase</shortName>
    </alternativeName>
    <alternativeName>
        <fullName evidence="8">t(6)A37 threonylcarbamoyladenosine biosynthesis protein TsaD</fullName>
    </alternativeName>
    <alternativeName>
        <fullName evidence="8">tRNA threonylcarbamoyladenosine biosynthesis protein TsaD</fullName>
    </alternativeName>
</protein>
<keyword evidence="1 8" id="KW-0963">Cytoplasm</keyword>
<feature type="binding site" evidence="8">
    <location>
        <position position="276"/>
    </location>
    <ligand>
        <name>substrate</name>
    </ligand>
</feature>
<dbReference type="HAMAP" id="MF_01445">
    <property type="entry name" value="TsaD"/>
    <property type="match status" value="1"/>
</dbReference>
<dbReference type="GO" id="GO:0061711">
    <property type="term" value="F:tRNA N(6)-L-threonylcarbamoyladenine synthase activity"/>
    <property type="evidence" value="ECO:0007669"/>
    <property type="project" value="UniProtKB-EC"/>
</dbReference>
<dbReference type="NCBIfam" id="TIGR03723">
    <property type="entry name" value="T6A_TsaD_YgjD"/>
    <property type="match status" value="1"/>
</dbReference>